<feature type="domain" description="ABC transporter" evidence="1">
    <location>
        <begin position="21"/>
        <end position="143"/>
    </location>
</feature>
<dbReference type="Gene3D" id="3.40.50.300">
    <property type="entry name" value="P-loop containing nucleotide triphosphate hydrolases"/>
    <property type="match status" value="1"/>
</dbReference>
<dbReference type="EMBL" id="BAAARV010000033">
    <property type="protein sequence ID" value="GAA2353626.1"/>
    <property type="molecule type" value="Genomic_DNA"/>
</dbReference>
<name>A0ABN3GK17_9ACTN</name>
<dbReference type="Pfam" id="PF00005">
    <property type="entry name" value="ABC_tran"/>
    <property type="match status" value="1"/>
</dbReference>
<keyword evidence="3" id="KW-1185">Reference proteome</keyword>
<evidence type="ECO:0000259" key="1">
    <source>
        <dbReference type="Pfam" id="PF00005"/>
    </source>
</evidence>
<evidence type="ECO:0000313" key="2">
    <source>
        <dbReference type="EMBL" id="GAA2353626.1"/>
    </source>
</evidence>
<protein>
    <recommendedName>
        <fullName evidence="1">ABC transporter domain-containing protein</fullName>
    </recommendedName>
</protein>
<dbReference type="Proteomes" id="UP001501444">
    <property type="component" value="Unassembled WGS sequence"/>
</dbReference>
<dbReference type="RefSeq" id="WP_344614429.1">
    <property type="nucleotide sequence ID" value="NZ_BAAARV010000033.1"/>
</dbReference>
<accession>A0ABN3GK17</accession>
<dbReference type="PANTHER" id="PTHR43038:SF7">
    <property type="entry name" value="ABC TRANSPORT SYSTEM ATP-BINDING PROTEIN"/>
    <property type="match status" value="1"/>
</dbReference>
<dbReference type="PANTHER" id="PTHR43038">
    <property type="entry name" value="ATP-BINDING CASSETTE, SUB-FAMILY H, MEMBER 1"/>
    <property type="match status" value="1"/>
</dbReference>
<dbReference type="InterPro" id="IPR027417">
    <property type="entry name" value="P-loop_NTPase"/>
</dbReference>
<comment type="caution">
    <text evidence="2">The sequence shown here is derived from an EMBL/GenBank/DDBJ whole genome shotgun (WGS) entry which is preliminary data.</text>
</comment>
<proteinExistence type="predicted"/>
<gene>
    <name evidence="2" type="ORF">GCM10010170_045060</name>
</gene>
<reference evidence="2 3" key="1">
    <citation type="journal article" date="2019" name="Int. J. Syst. Evol. Microbiol.">
        <title>The Global Catalogue of Microorganisms (GCM) 10K type strain sequencing project: providing services to taxonomists for standard genome sequencing and annotation.</title>
        <authorList>
            <consortium name="The Broad Institute Genomics Platform"/>
            <consortium name="The Broad Institute Genome Sequencing Center for Infectious Disease"/>
            <person name="Wu L."/>
            <person name="Ma J."/>
        </authorList>
    </citation>
    <scope>NUCLEOTIDE SEQUENCE [LARGE SCALE GENOMIC DNA]</scope>
    <source>
        <strain evidence="2 3">JCM 3272</strain>
    </source>
</reference>
<sequence>MATVRLQARGIAKRYGRRSVLNGVDLTVHAGQVAAVVGANGTGKSTFLKICAGLVGADEGTVTIGGTVGYCPQQAGLFQFLRPDEHFELFGAARSTGRTASRRAGRRMARMLSWDTSGPATARHLSGGTQQKLNLVLAALGDPARCCWSA</sequence>
<organism evidence="2 3">
    <name type="scientific">Dactylosporangium salmoneum</name>
    <dbReference type="NCBI Taxonomy" id="53361"/>
    <lineage>
        <taxon>Bacteria</taxon>
        <taxon>Bacillati</taxon>
        <taxon>Actinomycetota</taxon>
        <taxon>Actinomycetes</taxon>
        <taxon>Micromonosporales</taxon>
        <taxon>Micromonosporaceae</taxon>
        <taxon>Dactylosporangium</taxon>
    </lineage>
</organism>
<dbReference type="InterPro" id="IPR003439">
    <property type="entry name" value="ABC_transporter-like_ATP-bd"/>
</dbReference>
<evidence type="ECO:0000313" key="3">
    <source>
        <dbReference type="Proteomes" id="UP001501444"/>
    </source>
</evidence>
<dbReference type="SUPFAM" id="SSF52540">
    <property type="entry name" value="P-loop containing nucleoside triphosphate hydrolases"/>
    <property type="match status" value="1"/>
</dbReference>